<dbReference type="Pfam" id="PF04186">
    <property type="entry name" value="FxsA"/>
    <property type="match status" value="1"/>
</dbReference>
<dbReference type="NCBIfam" id="NF008528">
    <property type="entry name" value="PRK11463.1-2"/>
    <property type="match status" value="1"/>
</dbReference>
<sequence length="170" mass="18282">MRWRFIFFGYPLLEIIAAWVVAQLLGWGWTLLLLVAGIPIGVYVMRRAGSAAFASVRQATNSGGLPPGEAGSHSLTFIAGLLITIPGFCTDLLGLVLLVPPIKERIRKRVARRIIATGFPNSATFPESTAAQPNYGEGDVVIGEVIEDDENARPDQRGQKQTGPSLEGPV</sequence>
<dbReference type="AlphaFoldDB" id="A0A6J6MDK5"/>
<keyword evidence="2" id="KW-0472">Membrane</keyword>
<gene>
    <name evidence="3" type="ORF">UFOPK2310_00683</name>
    <name evidence="4" type="ORF">UFOPK2809_00218</name>
</gene>
<dbReference type="PANTHER" id="PTHR35335:SF1">
    <property type="entry name" value="UPF0716 PROTEIN FXSA"/>
    <property type="match status" value="1"/>
</dbReference>
<accession>A0A6J6MDK5</accession>
<feature type="transmembrane region" description="Helical" evidence="2">
    <location>
        <begin position="75"/>
        <end position="99"/>
    </location>
</feature>
<feature type="region of interest" description="Disordered" evidence="1">
    <location>
        <begin position="147"/>
        <end position="170"/>
    </location>
</feature>
<feature type="transmembrane region" description="Helical" evidence="2">
    <location>
        <begin position="12"/>
        <end position="45"/>
    </location>
</feature>
<evidence type="ECO:0000313" key="3">
    <source>
        <dbReference type="EMBL" id="CAB4672301.1"/>
    </source>
</evidence>
<proteinExistence type="predicted"/>
<evidence type="ECO:0000313" key="4">
    <source>
        <dbReference type="EMBL" id="CAB4738894.1"/>
    </source>
</evidence>
<protein>
    <submittedName>
        <fullName evidence="3">Unannotated protein</fullName>
    </submittedName>
</protein>
<dbReference type="PANTHER" id="PTHR35335">
    <property type="entry name" value="UPF0716 PROTEIN FXSA"/>
    <property type="match status" value="1"/>
</dbReference>
<dbReference type="EMBL" id="CAEZWW010000067">
    <property type="protein sequence ID" value="CAB4672301.1"/>
    <property type="molecule type" value="Genomic_DNA"/>
</dbReference>
<evidence type="ECO:0000256" key="1">
    <source>
        <dbReference type="SAM" id="MobiDB-lite"/>
    </source>
</evidence>
<organism evidence="3">
    <name type="scientific">freshwater metagenome</name>
    <dbReference type="NCBI Taxonomy" id="449393"/>
    <lineage>
        <taxon>unclassified sequences</taxon>
        <taxon>metagenomes</taxon>
        <taxon>ecological metagenomes</taxon>
    </lineage>
</organism>
<keyword evidence="2" id="KW-1133">Transmembrane helix</keyword>
<dbReference type="GO" id="GO:0016020">
    <property type="term" value="C:membrane"/>
    <property type="evidence" value="ECO:0007669"/>
    <property type="project" value="InterPro"/>
</dbReference>
<reference evidence="3" key="1">
    <citation type="submission" date="2020-05" db="EMBL/GenBank/DDBJ databases">
        <authorList>
            <person name="Chiriac C."/>
            <person name="Salcher M."/>
            <person name="Ghai R."/>
            <person name="Kavagutti S V."/>
        </authorList>
    </citation>
    <scope>NUCLEOTIDE SEQUENCE</scope>
</reference>
<keyword evidence="2" id="KW-0812">Transmembrane</keyword>
<evidence type="ECO:0000256" key="2">
    <source>
        <dbReference type="SAM" id="Phobius"/>
    </source>
</evidence>
<name>A0A6J6MDK5_9ZZZZ</name>
<dbReference type="EMBL" id="CAEZZA010000016">
    <property type="protein sequence ID" value="CAB4738894.1"/>
    <property type="molecule type" value="Genomic_DNA"/>
</dbReference>
<dbReference type="InterPro" id="IPR007313">
    <property type="entry name" value="FxsA"/>
</dbReference>